<keyword evidence="3" id="KW-0804">Transcription</keyword>
<evidence type="ECO:0000256" key="1">
    <source>
        <dbReference type="ARBA" id="ARBA00023015"/>
    </source>
</evidence>
<proteinExistence type="predicted"/>
<dbReference type="Proteomes" id="UP001597229">
    <property type="component" value="Unassembled WGS sequence"/>
</dbReference>
<dbReference type="InterPro" id="IPR050707">
    <property type="entry name" value="HTH_MetabolicPath_Reg"/>
</dbReference>
<accession>A0ABW3W192</accession>
<gene>
    <name evidence="6" type="ORF">ACFQ3F_10350</name>
</gene>
<dbReference type="EMBL" id="JBHTLX010000012">
    <property type="protein sequence ID" value="MFD1248189.1"/>
    <property type="molecule type" value="Genomic_DNA"/>
</dbReference>
<reference evidence="7" key="1">
    <citation type="journal article" date="2019" name="Int. J. Syst. Evol. Microbiol.">
        <title>The Global Catalogue of Microorganisms (GCM) 10K type strain sequencing project: providing services to taxonomists for standard genome sequencing and annotation.</title>
        <authorList>
            <consortium name="The Broad Institute Genomics Platform"/>
            <consortium name="The Broad Institute Genome Sequencing Center for Infectious Disease"/>
            <person name="Wu L."/>
            <person name="Ma J."/>
        </authorList>
    </citation>
    <scope>NUCLEOTIDE SEQUENCE [LARGE SCALE GENOMIC DNA]</scope>
    <source>
        <strain evidence="7">CCUG 52478</strain>
    </source>
</reference>
<keyword evidence="2" id="KW-0238">DNA-binding</keyword>
<feature type="domain" description="IclR-ED" evidence="5">
    <location>
        <begin position="81"/>
        <end position="265"/>
    </location>
</feature>
<organism evidence="6 7">
    <name type="scientific">Nocardioides ginsengisoli</name>
    <dbReference type="NCBI Taxonomy" id="363868"/>
    <lineage>
        <taxon>Bacteria</taxon>
        <taxon>Bacillati</taxon>
        <taxon>Actinomycetota</taxon>
        <taxon>Actinomycetes</taxon>
        <taxon>Propionibacteriales</taxon>
        <taxon>Nocardioidaceae</taxon>
        <taxon>Nocardioides</taxon>
    </lineage>
</organism>
<dbReference type="Pfam" id="PF09339">
    <property type="entry name" value="HTH_IclR"/>
    <property type="match status" value="1"/>
</dbReference>
<dbReference type="Gene3D" id="1.10.10.10">
    <property type="entry name" value="Winged helix-like DNA-binding domain superfamily/Winged helix DNA-binding domain"/>
    <property type="match status" value="1"/>
</dbReference>
<dbReference type="InterPro" id="IPR036390">
    <property type="entry name" value="WH_DNA-bd_sf"/>
</dbReference>
<feature type="domain" description="HTH iclR-type" evidence="4">
    <location>
        <begin position="20"/>
        <end position="80"/>
    </location>
</feature>
<name>A0ABW3W192_9ACTN</name>
<dbReference type="Gene3D" id="3.30.450.40">
    <property type="match status" value="1"/>
</dbReference>
<dbReference type="InterPro" id="IPR029016">
    <property type="entry name" value="GAF-like_dom_sf"/>
</dbReference>
<keyword evidence="1" id="KW-0805">Transcription regulation</keyword>
<evidence type="ECO:0000313" key="7">
    <source>
        <dbReference type="Proteomes" id="UP001597229"/>
    </source>
</evidence>
<evidence type="ECO:0000259" key="5">
    <source>
        <dbReference type="PROSITE" id="PS51078"/>
    </source>
</evidence>
<dbReference type="SUPFAM" id="SSF55781">
    <property type="entry name" value="GAF domain-like"/>
    <property type="match status" value="1"/>
</dbReference>
<dbReference type="SUPFAM" id="SSF46785">
    <property type="entry name" value="Winged helix' DNA-binding domain"/>
    <property type="match status" value="1"/>
</dbReference>
<dbReference type="PANTHER" id="PTHR30136:SF24">
    <property type="entry name" value="HTH-TYPE TRANSCRIPTIONAL REPRESSOR ALLR"/>
    <property type="match status" value="1"/>
</dbReference>
<dbReference type="Pfam" id="PF01614">
    <property type="entry name" value="IclR_C"/>
    <property type="match status" value="1"/>
</dbReference>
<sequence>MSVAAVLPLPQTTSGRRTPLGVVGRVTRILDAFSEAPDLLMLEDVMALTGLPRSTAFRILGQLVDEGWIEHHTRGYRLGPEAPTLTGRPGEHQDVRVAAAESLNELHAATGAVAHLSVLEGDRVHYLDKIGGSAARSVPSRVGARILASDTVSGRALLACQPPEYVDRVLRSRLSPGAIIDLHRDLAGARQRRGIVHIPAAATPSTISSIAVPIAGPAGAVAALSLATPGELSPARVIPLLLGQSQRVTTALFPGRRTLRRTGSR</sequence>
<dbReference type="InterPro" id="IPR005471">
    <property type="entry name" value="Tscrpt_reg_IclR_N"/>
</dbReference>
<evidence type="ECO:0000256" key="3">
    <source>
        <dbReference type="ARBA" id="ARBA00023163"/>
    </source>
</evidence>
<dbReference type="InterPro" id="IPR014757">
    <property type="entry name" value="Tscrpt_reg_IclR_C"/>
</dbReference>
<evidence type="ECO:0000259" key="4">
    <source>
        <dbReference type="PROSITE" id="PS51077"/>
    </source>
</evidence>
<keyword evidence="7" id="KW-1185">Reference proteome</keyword>
<dbReference type="RefSeq" id="WP_367919313.1">
    <property type="nucleotide sequence ID" value="NZ_BAABAC010000022.1"/>
</dbReference>
<comment type="caution">
    <text evidence="6">The sequence shown here is derived from an EMBL/GenBank/DDBJ whole genome shotgun (WGS) entry which is preliminary data.</text>
</comment>
<evidence type="ECO:0000256" key="2">
    <source>
        <dbReference type="ARBA" id="ARBA00023125"/>
    </source>
</evidence>
<dbReference type="PANTHER" id="PTHR30136">
    <property type="entry name" value="HELIX-TURN-HELIX TRANSCRIPTIONAL REGULATOR, ICLR FAMILY"/>
    <property type="match status" value="1"/>
</dbReference>
<dbReference type="InterPro" id="IPR036388">
    <property type="entry name" value="WH-like_DNA-bd_sf"/>
</dbReference>
<dbReference type="SMART" id="SM00346">
    <property type="entry name" value="HTH_ICLR"/>
    <property type="match status" value="1"/>
</dbReference>
<protein>
    <submittedName>
        <fullName evidence="6">IclR family transcriptional regulator</fullName>
    </submittedName>
</protein>
<dbReference type="PROSITE" id="PS51078">
    <property type="entry name" value="ICLR_ED"/>
    <property type="match status" value="1"/>
</dbReference>
<dbReference type="PROSITE" id="PS51077">
    <property type="entry name" value="HTH_ICLR"/>
    <property type="match status" value="1"/>
</dbReference>
<evidence type="ECO:0000313" key="6">
    <source>
        <dbReference type="EMBL" id="MFD1248189.1"/>
    </source>
</evidence>